<dbReference type="SUPFAM" id="SSF56801">
    <property type="entry name" value="Acetyl-CoA synthetase-like"/>
    <property type="match status" value="1"/>
</dbReference>
<evidence type="ECO:0000259" key="4">
    <source>
        <dbReference type="Pfam" id="PF00501"/>
    </source>
</evidence>
<name>A0ABS7WUA4_9BACT</name>
<dbReference type="Pfam" id="PF00501">
    <property type="entry name" value="AMP-binding"/>
    <property type="match status" value="1"/>
</dbReference>
<dbReference type="Gene3D" id="3.40.50.12780">
    <property type="entry name" value="N-terminal domain of ligase-like"/>
    <property type="match status" value="1"/>
</dbReference>
<dbReference type="Pfam" id="PF13193">
    <property type="entry name" value="AMP-binding_C"/>
    <property type="match status" value="1"/>
</dbReference>
<feature type="domain" description="AMP-binding enzyme C-terminal" evidence="5">
    <location>
        <begin position="405"/>
        <end position="480"/>
    </location>
</feature>
<feature type="transmembrane region" description="Helical" evidence="3">
    <location>
        <begin position="188"/>
        <end position="210"/>
    </location>
</feature>
<dbReference type="NCBIfam" id="NF004837">
    <property type="entry name" value="PRK06187.1"/>
    <property type="match status" value="1"/>
</dbReference>
<keyword evidence="3" id="KW-1133">Transmembrane helix</keyword>
<evidence type="ECO:0000259" key="5">
    <source>
        <dbReference type="Pfam" id="PF13193"/>
    </source>
</evidence>
<proteinExistence type="inferred from homology"/>
<dbReference type="InterPro" id="IPR000873">
    <property type="entry name" value="AMP-dep_synth/lig_dom"/>
</dbReference>
<accession>A0ABS7WUA4</accession>
<keyword evidence="3" id="KW-0472">Membrane</keyword>
<comment type="caution">
    <text evidence="6">The sequence shown here is derived from an EMBL/GenBank/DDBJ whole genome shotgun (WGS) entry which is preliminary data.</text>
</comment>
<keyword evidence="2 6" id="KW-0436">Ligase</keyword>
<protein>
    <submittedName>
        <fullName evidence="6">Long-chain-fatty-acid--CoA ligase</fullName>
    </submittedName>
</protein>
<sequence>MQNYYEYLQHNAKLNKTAIFYEKEKISFKQLKNLVDKMISFLKENGVKENDNIAFIMQNSVEFIILYFAITSLKAVAIPINTMLKVEEYEHIVKDSNAKLLIIDEEIKEAMKLRVDVKTLKLEELKNYKNYDAIKDYVCNASLEDSVHIIYTSGTTGVAKGVVLSYKNILSNIKMANLDFKINDNDRFIAYLPMFHSFTLTACVLLPLILGKSLVVCKNILPFSNVLKQVLLKRVSVLFSVPVILNTILKHKLPWYFLFFHRLRVIISGSSPLSENTIIQYKKIFKNTTILEGYGLSECAPIVSVNRLNAQKINSVGIPLHSYKVKVVDDEGMELVSGEIGELIVNGDCVMKGYYNKPELTKEVIENGWLKTGDLARIDNDGFIYIIDRKKDLIISKGINIYPREIEDILYFHPKIDSCAVLGKKESDLDESIVCFVCLKENENISSDELRKYLKQHLANYKIPKLFIFKDELPKNAAGKVLKKELKKEL</sequence>
<dbReference type="Proteomes" id="UP000786183">
    <property type="component" value="Unassembled WGS sequence"/>
</dbReference>
<evidence type="ECO:0000313" key="7">
    <source>
        <dbReference type="Proteomes" id="UP000786183"/>
    </source>
</evidence>
<evidence type="ECO:0000256" key="1">
    <source>
        <dbReference type="ARBA" id="ARBA00006432"/>
    </source>
</evidence>
<evidence type="ECO:0000256" key="3">
    <source>
        <dbReference type="SAM" id="Phobius"/>
    </source>
</evidence>
<keyword evidence="7" id="KW-1185">Reference proteome</keyword>
<keyword evidence="3" id="KW-0812">Transmembrane</keyword>
<reference evidence="6 7" key="1">
    <citation type="submission" date="2020-07" db="EMBL/GenBank/DDBJ databases">
        <title>Transfer of Campylobacter canadensis to the novel genus Avispirillum gen. nov., that also includes two novel species recovered from migratory waterfowl: Avispirillum anseris sp. nov. and Avispirillum brantae sp. nov.</title>
        <authorList>
            <person name="Miller W.G."/>
            <person name="Chapman M.H."/>
            <person name="Yee E."/>
            <person name="Inglis G.D."/>
        </authorList>
    </citation>
    <scope>NUCLEOTIDE SEQUENCE [LARGE SCALE GENOMIC DNA]</scope>
    <source>
        <strain evidence="6 7">L283</strain>
    </source>
</reference>
<comment type="similarity">
    <text evidence="1">Belongs to the ATP-dependent AMP-binding enzyme family.</text>
</comment>
<dbReference type="GO" id="GO:0016874">
    <property type="term" value="F:ligase activity"/>
    <property type="evidence" value="ECO:0007669"/>
    <property type="project" value="UniProtKB-KW"/>
</dbReference>
<dbReference type="EMBL" id="JACGBB010000011">
    <property type="protein sequence ID" value="MBZ7987604.1"/>
    <property type="molecule type" value="Genomic_DNA"/>
</dbReference>
<evidence type="ECO:0000313" key="6">
    <source>
        <dbReference type="EMBL" id="MBZ7987604.1"/>
    </source>
</evidence>
<dbReference type="InterPro" id="IPR020845">
    <property type="entry name" value="AMP-binding_CS"/>
</dbReference>
<dbReference type="InterPro" id="IPR045851">
    <property type="entry name" value="AMP-bd_C_sf"/>
</dbReference>
<feature type="domain" description="AMP-dependent synthetase/ligase" evidence="4">
    <location>
        <begin position="13"/>
        <end position="355"/>
    </location>
</feature>
<dbReference type="Gene3D" id="3.30.300.30">
    <property type="match status" value="1"/>
</dbReference>
<organism evidence="6 7">
    <name type="scientific">Campylobacter canadensis</name>
    <dbReference type="NCBI Taxonomy" id="449520"/>
    <lineage>
        <taxon>Bacteria</taxon>
        <taxon>Pseudomonadati</taxon>
        <taxon>Campylobacterota</taxon>
        <taxon>Epsilonproteobacteria</taxon>
        <taxon>Campylobacterales</taxon>
        <taxon>Campylobacteraceae</taxon>
        <taxon>Campylobacter</taxon>
    </lineage>
</organism>
<dbReference type="PANTHER" id="PTHR43201:SF5">
    <property type="entry name" value="MEDIUM-CHAIN ACYL-COA LIGASE ACSF2, MITOCHONDRIAL"/>
    <property type="match status" value="1"/>
</dbReference>
<dbReference type="PROSITE" id="PS00455">
    <property type="entry name" value="AMP_BINDING"/>
    <property type="match status" value="1"/>
</dbReference>
<dbReference type="RefSeq" id="WP_172233844.1">
    <property type="nucleotide sequence ID" value="NZ_CP035946.1"/>
</dbReference>
<dbReference type="PANTHER" id="PTHR43201">
    <property type="entry name" value="ACYL-COA SYNTHETASE"/>
    <property type="match status" value="1"/>
</dbReference>
<dbReference type="InterPro" id="IPR025110">
    <property type="entry name" value="AMP-bd_C"/>
</dbReference>
<evidence type="ECO:0000256" key="2">
    <source>
        <dbReference type="ARBA" id="ARBA00022598"/>
    </source>
</evidence>
<dbReference type="InterPro" id="IPR042099">
    <property type="entry name" value="ANL_N_sf"/>
</dbReference>
<gene>
    <name evidence="6" type="ORF">AVCANL283_05760</name>
</gene>